<proteinExistence type="predicted"/>
<dbReference type="AlphaFoldDB" id="A0A381XW61"/>
<evidence type="ECO:0000313" key="1">
    <source>
        <dbReference type="EMBL" id="SVA68722.1"/>
    </source>
</evidence>
<dbReference type="SUPFAM" id="SSF49384">
    <property type="entry name" value="Carbohydrate-binding domain"/>
    <property type="match status" value="1"/>
</dbReference>
<name>A0A381XW61_9ZZZZ</name>
<gene>
    <name evidence="1" type="ORF">METZ01_LOCUS121576</name>
</gene>
<dbReference type="EMBL" id="UINC01016520">
    <property type="protein sequence ID" value="SVA68722.1"/>
    <property type="molecule type" value="Genomic_DNA"/>
</dbReference>
<dbReference type="Gene3D" id="2.60.40.680">
    <property type="match status" value="1"/>
</dbReference>
<accession>A0A381XW61</accession>
<organism evidence="1">
    <name type="scientific">marine metagenome</name>
    <dbReference type="NCBI Taxonomy" id="408172"/>
    <lineage>
        <taxon>unclassified sequences</taxon>
        <taxon>metagenomes</taxon>
        <taxon>ecological metagenomes</taxon>
    </lineage>
</organism>
<reference evidence="1" key="1">
    <citation type="submission" date="2018-05" db="EMBL/GenBank/DDBJ databases">
        <authorList>
            <person name="Lanie J.A."/>
            <person name="Ng W.-L."/>
            <person name="Kazmierczak K.M."/>
            <person name="Andrzejewski T.M."/>
            <person name="Davidsen T.M."/>
            <person name="Wayne K.J."/>
            <person name="Tettelin H."/>
            <person name="Glass J.I."/>
            <person name="Rusch D."/>
            <person name="Podicherti R."/>
            <person name="Tsui H.-C.T."/>
            <person name="Winkler M.E."/>
        </authorList>
    </citation>
    <scope>NUCLEOTIDE SEQUENCE</scope>
</reference>
<protein>
    <recommendedName>
        <fullName evidence="2">Cohesin domain-containing protein</fullName>
    </recommendedName>
</protein>
<dbReference type="InterPro" id="IPR008965">
    <property type="entry name" value="CBM2/CBM3_carb-bd_dom_sf"/>
</dbReference>
<dbReference type="GO" id="GO:0030246">
    <property type="term" value="F:carbohydrate binding"/>
    <property type="evidence" value="ECO:0007669"/>
    <property type="project" value="InterPro"/>
</dbReference>
<evidence type="ECO:0008006" key="2">
    <source>
        <dbReference type="Google" id="ProtNLM"/>
    </source>
</evidence>
<sequence>MPCLIIFTFSCDDSDYPLDNWVDVPLQTMESPAVFFNPHEISTNQNGEQLSVGDTFAVNLYALEVENVAGIHFRVEYLRQSLELIDIISGELFVDAYDTLFFWSDSGGSGFFDVYSFYLATDEYTYSNGTASLATAIFRTKNSVDSELIYDRIKTKMVTPDNIPINIKTYGKATIMVD</sequence>